<evidence type="ECO:0000313" key="1">
    <source>
        <dbReference type="EMBL" id="GFT15175.1"/>
    </source>
</evidence>
<accession>A0A8X6NHE2</accession>
<organism evidence="1 2">
    <name type="scientific">Nephila pilipes</name>
    <name type="common">Giant wood spider</name>
    <name type="synonym">Nephila maculata</name>
    <dbReference type="NCBI Taxonomy" id="299642"/>
    <lineage>
        <taxon>Eukaryota</taxon>
        <taxon>Metazoa</taxon>
        <taxon>Ecdysozoa</taxon>
        <taxon>Arthropoda</taxon>
        <taxon>Chelicerata</taxon>
        <taxon>Arachnida</taxon>
        <taxon>Araneae</taxon>
        <taxon>Araneomorphae</taxon>
        <taxon>Entelegynae</taxon>
        <taxon>Araneoidea</taxon>
        <taxon>Nephilidae</taxon>
        <taxon>Nephila</taxon>
    </lineage>
</organism>
<comment type="caution">
    <text evidence="1">The sequence shown here is derived from an EMBL/GenBank/DDBJ whole genome shotgun (WGS) entry which is preliminary data.</text>
</comment>
<proteinExistence type="predicted"/>
<name>A0A8X6NHE2_NEPPI</name>
<evidence type="ECO:0000313" key="2">
    <source>
        <dbReference type="Proteomes" id="UP000887013"/>
    </source>
</evidence>
<protein>
    <submittedName>
        <fullName evidence="1">Uncharacterized protein</fullName>
    </submittedName>
</protein>
<dbReference type="AlphaFoldDB" id="A0A8X6NHE2"/>
<reference evidence="1" key="1">
    <citation type="submission" date="2020-08" db="EMBL/GenBank/DDBJ databases">
        <title>Multicomponent nature underlies the extraordinary mechanical properties of spider dragline silk.</title>
        <authorList>
            <person name="Kono N."/>
            <person name="Nakamura H."/>
            <person name="Mori M."/>
            <person name="Yoshida Y."/>
            <person name="Ohtoshi R."/>
            <person name="Malay A.D."/>
            <person name="Moran D.A.P."/>
            <person name="Tomita M."/>
            <person name="Numata K."/>
            <person name="Arakawa K."/>
        </authorList>
    </citation>
    <scope>NUCLEOTIDE SEQUENCE</scope>
</reference>
<dbReference type="EMBL" id="BMAW01104572">
    <property type="protein sequence ID" value="GFT15175.1"/>
    <property type="molecule type" value="Genomic_DNA"/>
</dbReference>
<dbReference type="OrthoDB" id="10429408at2759"/>
<sequence>MLLPLTKTQNFLAMIQKWILPGSWRPVMHVDDVTRLGLVGGWGWGGIHLEHPSSLYSLPQRSFQPFLALALPGARERINS</sequence>
<gene>
    <name evidence="1" type="ORF">NPIL_334851</name>
</gene>
<dbReference type="Proteomes" id="UP000887013">
    <property type="component" value="Unassembled WGS sequence"/>
</dbReference>
<keyword evidence="2" id="KW-1185">Reference proteome</keyword>